<dbReference type="Proteomes" id="UP000298050">
    <property type="component" value="Unassembled WGS sequence"/>
</dbReference>
<keyword evidence="3" id="KW-0805">Transcription regulation</keyword>
<evidence type="ECO:0000313" key="10">
    <source>
        <dbReference type="Proteomes" id="UP000298050"/>
    </source>
</evidence>
<dbReference type="GO" id="GO:0006355">
    <property type="term" value="P:regulation of DNA-templated transcription"/>
    <property type="evidence" value="ECO:0007669"/>
    <property type="project" value="InterPro"/>
</dbReference>
<dbReference type="PROSITE" id="PS00676">
    <property type="entry name" value="SIGMA54_INTERACT_2"/>
    <property type="match status" value="1"/>
</dbReference>
<reference evidence="9 10" key="1">
    <citation type="submission" date="2019-04" db="EMBL/GenBank/DDBJ databases">
        <title>Taxonomy of novel Haliea sp. from mangrove soil of West Coast of India.</title>
        <authorList>
            <person name="Verma A."/>
            <person name="Kumar P."/>
            <person name="Krishnamurthi S."/>
        </authorList>
    </citation>
    <scope>NUCLEOTIDE SEQUENCE [LARGE SCALE GENOMIC DNA]</scope>
    <source>
        <strain evidence="9 10">SAOS-164</strain>
    </source>
</reference>
<evidence type="ECO:0000256" key="1">
    <source>
        <dbReference type="ARBA" id="ARBA00022741"/>
    </source>
</evidence>
<keyword evidence="10" id="KW-1185">Reference proteome</keyword>
<evidence type="ECO:0000256" key="5">
    <source>
        <dbReference type="ARBA" id="ARBA00023163"/>
    </source>
</evidence>
<keyword evidence="1" id="KW-0547">Nucleotide-binding</keyword>
<dbReference type="Pfam" id="PF25601">
    <property type="entry name" value="AAA_lid_14"/>
    <property type="match status" value="1"/>
</dbReference>
<comment type="caution">
    <text evidence="9">The sequence shown here is derived from an EMBL/GenBank/DDBJ whole genome shotgun (WGS) entry which is preliminary data.</text>
</comment>
<dbReference type="InterPro" id="IPR027417">
    <property type="entry name" value="P-loop_NTPase"/>
</dbReference>
<dbReference type="CDD" id="cd00009">
    <property type="entry name" value="AAA"/>
    <property type="match status" value="1"/>
</dbReference>
<gene>
    <name evidence="9" type="ORF">E4634_01225</name>
</gene>
<dbReference type="PANTHER" id="PTHR32071:SF57">
    <property type="entry name" value="C4-DICARBOXYLATE TRANSPORT TRANSCRIPTIONAL REGULATORY PROTEIN DCTD"/>
    <property type="match status" value="1"/>
</dbReference>
<dbReference type="FunFam" id="3.40.50.300:FF:000006">
    <property type="entry name" value="DNA-binding transcriptional regulator NtrC"/>
    <property type="match status" value="1"/>
</dbReference>
<dbReference type="InterPro" id="IPR058031">
    <property type="entry name" value="AAA_lid_NorR"/>
</dbReference>
<dbReference type="Gene3D" id="1.10.10.60">
    <property type="entry name" value="Homeodomain-like"/>
    <property type="match status" value="1"/>
</dbReference>
<evidence type="ECO:0000259" key="8">
    <source>
        <dbReference type="PROSITE" id="PS50110"/>
    </source>
</evidence>
<feature type="domain" description="Sigma-54 factor interaction" evidence="7">
    <location>
        <begin position="221"/>
        <end position="449"/>
    </location>
</feature>
<organism evidence="9 10">
    <name type="scientific">Mangrovimicrobium sediminis</name>
    <dbReference type="NCBI Taxonomy" id="2562682"/>
    <lineage>
        <taxon>Bacteria</taxon>
        <taxon>Pseudomonadati</taxon>
        <taxon>Pseudomonadota</taxon>
        <taxon>Gammaproteobacteria</taxon>
        <taxon>Cellvibrionales</taxon>
        <taxon>Halieaceae</taxon>
        <taxon>Mangrovimicrobium</taxon>
    </lineage>
</organism>
<dbReference type="PANTHER" id="PTHR32071">
    <property type="entry name" value="TRANSCRIPTIONAL REGULATORY PROTEIN"/>
    <property type="match status" value="1"/>
</dbReference>
<dbReference type="OrthoDB" id="9804019at2"/>
<dbReference type="GO" id="GO:0043565">
    <property type="term" value="F:sequence-specific DNA binding"/>
    <property type="evidence" value="ECO:0007669"/>
    <property type="project" value="InterPro"/>
</dbReference>
<evidence type="ECO:0000313" key="9">
    <source>
        <dbReference type="EMBL" id="TGD76196.1"/>
    </source>
</evidence>
<evidence type="ECO:0000256" key="3">
    <source>
        <dbReference type="ARBA" id="ARBA00023015"/>
    </source>
</evidence>
<name>A0A4Z0M9W6_9GAMM</name>
<dbReference type="Gene3D" id="1.10.8.60">
    <property type="match status" value="1"/>
</dbReference>
<dbReference type="GO" id="GO:0000160">
    <property type="term" value="P:phosphorelay signal transduction system"/>
    <property type="evidence" value="ECO:0007669"/>
    <property type="project" value="InterPro"/>
</dbReference>
<dbReference type="SMART" id="SM00448">
    <property type="entry name" value="REC"/>
    <property type="match status" value="1"/>
</dbReference>
<protein>
    <submittedName>
        <fullName evidence="9">Sigma-54-dependent Fis family transcriptional regulator</fullName>
    </submittedName>
</protein>
<dbReference type="InterPro" id="IPR025943">
    <property type="entry name" value="Sigma_54_int_dom_ATP-bd_2"/>
</dbReference>
<dbReference type="SUPFAM" id="SSF46689">
    <property type="entry name" value="Homeodomain-like"/>
    <property type="match status" value="1"/>
</dbReference>
<dbReference type="Gene3D" id="3.40.50.300">
    <property type="entry name" value="P-loop containing nucleotide triphosphate hydrolases"/>
    <property type="match status" value="1"/>
</dbReference>
<evidence type="ECO:0000256" key="2">
    <source>
        <dbReference type="ARBA" id="ARBA00022840"/>
    </source>
</evidence>
<dbReference type="Pfam" id="PF02954">
    <property type="entry name" value="HTH_8"/>
    <property type="match status" value="1"/>
</dbReference>
<dbReference type="EMBL" id="SRLE01000001">
    <property type="protein sequence ID" value="TGD76196.1"/>
    <property type="molecule type" value="Genomic_DNA"/>
</dbReference>
<dbReference type="InterPro" id="IPR011006">
    <property type="entry name" value="CheY-like_superfamily"/>
</dbReference>
<dbReference type="SMART" id="SM00382">
    <property type="entry name" value="AAA"/>
    <property type="match status" value="1"/>
</dbReference>
<evidence type="ECO:0000256" key="6">
    <source>
        <dbReference type="PROSITE-ProRule" id="PRU00169"/>
    </source>
</evidence>
<dbReference type="Pfam" id="PF00072">
    <property type="entry name" value="Response_reg"/>
    <property type="match status" value="1"/>
</dbReference>
<dbReference type="CDD" id="cd00156">
    <property type="entry name" value="REC"/>
    <property type="match status" value="1"/>
</dbReference>
<dbReference type="PROSITE" id="PS50045">
    <property type="entry name" value="SIGMA54_INTERACT_4"/>
    <property type="match status" value="1"/>
</dbReference>
<dbReference type="PROSITE" id="PS00688">
    <property type="entry name" value="SIGMA54_INTERACT_3"/>
    <property type="match status" value="1"/>
</dbReference>
<dbReference type="InterPro" id="IPR025944">
    <property type="entry name" value="Sigma_54_int_dom_CS"/>
</dbReference>
<dbReference type="AlphaFoldDB" id="A0A4Z0M9W6"/>
<dbReference type="Gene3D" id="3.40.50.2300">
    <property type="match status" value="1"/>
</dbReference>
<dbReference type="InterPro" id="IPR001789">
    <property type="entry name" value="Sig_transdc_resp-reg_receiver"/>
</dbReference>
<dbReference type="InterPro" id="IPR025662">
    <property type="entry name" value="Sigma_54_int_dom_ATP-bd_1"/>
</dbReference>
<dbReference type="InterPro" id="IPR003593">
    <property type="entry name" value="AAA+_ATPase"/>
</dbReference>
<proteinExistence type="predicted"/>
<dbReference type="PROSITE" id="PS00675">
    <property type="entry name" value="SIGMA54_INTERACT_1"/>
    <property type="match status" value="1"/>
</dbReference>
<dbReference type="Pfam" id="PF00158">
    <property type="entry name" value="Sigma54_activat"/>
    <property type="match status" value="1"/>
</dbReference>
<accession>A0A4Z0M9W6</accession>
<keyword evidence="5" id="KW-0804">Transcription</keyword>
<dbReference type="InterPro" id="IPR002078">
    <property type="entry name" value="Sigma_54_int"/>
</dbReference>
<dbReference type="GO" id="GO:0005524">
    <property type="term" value="F:ATP binding"/>
    <property type="evidence" value="ECO:0007669"/>
    <property type="project" value="UniProtKB-KW"/>
</dbReference>
<keyword evidence="2" id="KW-0067">ATP-binding</keyword>
<comment type="caution">
    <text evidence="6">Lacks conserved residue(s) required for the propagation of feature annotation.</text>
</comment>
<dbReference type="PROSITE" id="PS50110">
    <property type="entry name" value="RESPONSE_REGULATORY"/>
    <property type="match status" value="1"/>
</dbReference>
<dbReference type="PRINTS" id="PR01590">
    <property type="entry name" value="HTHFIS"/>
</dbReference>
<dbReference type="SUPFAM" id="SSF52172">
    <property type="entry name" value="CheY-like"/>
    <property type="match status" value="1"/>
</dbReference>
<evidence type="ECO:0000259" key="7">
    <source>
        <dbReference type="PROSITE" id="PS50045"/>
    </source>
</evidence>
<sequence length="529" mass="57380">MLRAPTKFVRPCCPKVWYWRIRAKAPAGSAPPVDPVRSPAGRAAHSATSPVVFYTGQCSAVTRTSGGPAPRWRLRSATDLNSRCLVLDGDRVHTAALSSLAEQTGYRVHPADNLAAALELVQGGGLDLVFLALDLPGGEDGLQLLENADLDGAEVIVMGDADDPLRADRAIRLGASYFFCKPFDEHSLGGMLRDIAAEFAADAQRPPDGASVPGVDQFGYLRGSSRSMRKLYRQLRKLAPTDTSVLVYGESGTGKELVARTVHALSPRSEGPFIAFNCAAIAPTLLESELFGHEKGSFSGAARQHRGFFERAHGGTLLLDEVTEMDLELQAKLLRVLETRSVRPVGSEREIAVDVRLVSTTNRPPQQAVDDGVFREDLYYRLAQFPLSLPALRRRGDDIAGLAQYFLNELNAHHGTELYFEEEALARIAGSPWPGNVRQLKHAVERAYILSEYAIGAAAFDVELPEGEGATVVGDVVEIPVGTSLADSEREIILATLDKFDGDKSAAAEALGISLKTLYNRLNRYESEE</sequence>
<feature type="domain" description="Response regulatory" evidence="8">
    <location>
        <begin position="83"/>
        <end position="196"/>
    </location>
</feature>
<keyword evidence="4" id="KW-0238">DNA-binding</keyword>
<dbReference type="SUPFAM" id="SSF52540">
    <property type="entry name" value="P-loop containing nucleoside triphosphate hydrolases"/>
    <property type="match status" value="1"/>
</dbReference>
<dbReference type="InterPro" id="IPR009057">
    <property type="entry name" value="Homeodomain-like_sf"/>
</dbReference>
<dbReference type="InterPro" id="IPR002197">
    <property type="entry name" value="HTH_Fis"/>
</dbReference>
<evidence type="ECO:0000256" key="4">
    <source>
        <dbReference type="ARBA" id="ARBA00023125"/>
    </source>
</evidence>